<dbReference type="Proteomes" id="UP000030451">
    <property type="component" value="Unassembled WGS sequence"/>
</dbReference>
<gene>
    <name evidence="1" type="ORF">NM06_06925</name>
</gene>
<dbReference type="AlphaFoldDB" id="A0A0A5HZ81"/>
<name>A0A0A5HZ81_PHOS4</name>
<reference evidence="1 2" key="1">
    <citation type="submission" date="2014-10" db="EMBL/GenBank/DDBJ databases">
        <title>Genome sequencing of Vibrio sinaloensis T08.</title>
        <authorList>
            <person name="Chan K.-G."/>
            <person name="Mohamad N.I."/>
        </authorList>
    </citation>
    <scope>NUCLEOTIDE SEQUENCE [LARGE SCALE GENOMIC DNA]</scope>
    <source>
        <strain evidence="1 2">T08</strain>
    </source>
</reference>
<protein>
    <submittedName>
        <fullName evidence="1">Uncharacterized protein</fullName>
    </submittedName>
</protein>
<dbReference type="EMBL" id="JRWP01000005">
    <property type="protein sequence ID" value="KGY09570.1"/>
    <property type="molecule type" value="Genomic_DNA"/>
</dbReference>
<evidence type="ECO:0000313" key="2">
    <source>
        <dbReference type="Proteomes" id="UP000030451"/>
    </source>
</evidence>
<evidence type="ECO:0000313" key="1">
    <source>
        <dbReference type="EMBL" id="KGY09570.1"/>
    </source>
</evidence>
<accession>A0A0A5HZ81</accession>
<proteinExistence type="predicted"/>
<sequence length="85" mass="9544">MVLWADTNIGVNKKKQRKLVASVRKQVRRPVNLGNALLTTINQTGVIQNSSIKNGKILIFFFQRFSCLKNALVGPMRKNVMLTAC</sequence>
<comment type="caution">
    <text evidence="1">The sequence shown here is derived from an EMBL/GenBank/DDBJ whole genome shotgun (WGS) entry which is preliminary data.</text>
</comment>
<organism evidence="1 2">
    <name type="scientific">Photobacterium sp. (strain ATCC 43367)</name>
    <dbReference type="NCBI Taxonomy" id="379097"/>
    <lineage>
        <taxon>Bacteria</taxon>
        <taxon>Pseudomonadati</taxon>
        <taxon>Pseudomonadota</taxon>
        <taxon>Gammaproteobacteria</taxon>
        <taxon>Vibrionales</taxon>
        <taxon>Vibrionaceae</taxon>
        <taxon>Vibrio</taxon>
        <taxon>Vibrio oreintalis group</taxon>
    </lineage>
</organism>